<organism evidence="7">
    <name type="scientific">Soboliphyme baturini</name>
    <dbReference type="NCBI Taxonomy" id="241478"/>
    <lineage>
        <taxon>Eukaryota</taxon>
        <taxon>Metazoa</taxon>
        <taxon>Ecdysozoa</taxon>
        <taxon>Nematoda</taxon>
        <taxon>Enoplea</taxon>
        <taxon>Dorylaimia</taxon>
        <taxon>Dioctophymatida</taxon>
        <taxon>Dioctophymatoidea</taxon>
        <taxon>Soboliphymatidae</taxon>
        <taxon>Soboliphyme</taxon>
    </lineage>
</organism>
<dbReference type="InterPro" id="IPR039883">
    <property type="entry name" value="Fcf2/DNTTIP2"/>
</dbReference>
<dbReference type="OrthoDB" id="427886at2759"/>
<dbReference type="GO" id="GO:0005730">
    <property type="term" value="C:nucleolus"/>
    <property type="evidence" value="ECO:0007669"/>
    <property type="project" value="UniProtKB-SubCell"/>
</dbReference>
<evidence type="ECO:0000313" key="7">
    <source>
        <dbReference type="WBParaSite" id="SBAD_0000005701-mRNA-1"/>
    </source>
</evidence>
<dbReference type="PANTHER" id="PTHR21686:SF12">
    <property type="entry name" value="DEOXYNUCLEOTIDYLTRANSFERASE TERMINAL-INTERACTING PROTEIN 2"/>
    <property type="match status" value="1"/>
</dbReference>
<evidence type="ECO:0000313" key="6">
    <source>
        <dbReference type="Proteomes" id="UP000270296"/>
    </source>
</evidence>
<dbReference type="InterPro" id="IPR014810">
    <property type="entry name" value="Fcf2_C"/>
</dbReference>
<dbReference type="Pfam" id="PF08698">
    <property type="entry name" value="Fcf2"/>
    <property type="match status" value="1"/>
</dbReference>
<gene>
    <name evidence="5" type="ORF">SBAD_LOCUS49</name>
</gene>
<dbReference type="GO" id="GO:0003723">
    <property type="term" value="F:RNA binding"/>
    <property type="evidence" value="ECO:0007669"/>
    <property type="project" value="TreeGrafter"/>
</dbReference>
<proteinExistence type="predicted"/>
<dbReference type="EMBL" id="UZAM01000056">
    <property type="protein sequence ID" value="VDO79017.1"/>
    <property type="molecule type" value="Genomic_DNA"/>
</dbReference>
<evidence type="ECO:0000256" key="3">
    <source>
        <dbReference type="SAM" id="MobiDB-lite"/>
    </source>
</evidence>
<evidence type="ECO:0000256" key="1">
    <source>
        <dbReference type="ARBA" id="ARBA00004604"/>
    </source>
</evidence>
<evidence type="ECO:0000256" key="2">
    <source>
        <dbReference type="ARBA" id="ARBA00023242"/>
    </source>
</evidence>
<comment type="subcellular location">
    <subcellularLocation>
        <location evidence="1">Nucleus</location>
        <location evidence="1">Nucleolus</location>
    </subcellularLocation>
</comment>
<dbReference type="PANTHER" id="PTHR21686">
    <property type="entry name" value="DEOXYNUCLEOTIDYLTRANSFERASE TERMINAL-INTERACTING PROTEIN 2"/>
    <property type="match status" value="1"/>
</dbReference>
<keyword evidence="6" id="KW-1185">Reference proteome</keyword>
<dbReference type="WBParaSite" id="SBAD_0000005701-mRNA-1">
    <property type="protein sequence ID" value="SBAD_0000005701-mRNA-1"/>
    <property type="gene ID" value="SBAD_0000005701"/>
</dbReference>
<reference evidence="5 6" key="2">
    <citation type="submission" date="2018-11" db="EMBL/GenBank/DDBJ databases">
        <authorList>
            <consortium name="Pathogen Informatics"/>
        </authorList>
    </citation>
    <scope>NUCLEOTIDE SEQUENCE [LARGE SCALE GENOMIC DNA]</scope>
</reference>
<dbReference type="AlphaFoldDB" id="A0A183I8V6"/>
<keyword evidence="2" id="KW-0539">Nucleus</keyword>
<protein>
    <submittedName>
        <fullName evidence="7">Fcf2 domain-containing protein</fullName>
    </submittedName>
</protein>
<feature type="region of interest" description="Disordered" evidence="3">
    <location>
        <begin position="16"/>
        <end position="39"/>
    </location>
</feature>
<name>A0A183I8V6_9BILA</name>
<evidence type="ECO:0000259" key="4">
    <source>
        <dbReference type="Pfam" id="PF08698"/>
    </source>
</evidence>
<reference evidence="7" key="1">
    <citation type="submission" date="2016-06" db="UniProtKB">
        <authorList>
            <consortium name="WormBaseParasite"/>
        </authorList>
    </citation>
    <scope>IDENTIFICATION</scope>
</reference>
<accession>A0A183I8V6</accession>
<dbReference type="Proteomes" id="UP000270296">
    <property type="component" value="Unassembled WGS sequence"/>
</dbReference>
<dbReference type="GO" id="GO:0006396">
    <property type="term" value="P:RNA processing"/>
    <property type="evidence" value="ECO:0007669"/>
    <property type="project" value="TreeGrafter"/>
</dbReference>
<feature type="domain" description="Fcf2 pre-rRNA processing C-terminal" evidence="4">
    <location>
        <begin position="194"/>
        <end position="287"/>
    </location>
</feature>
<sequence length="318" mass="35658">MLVGIHKLELVSRPRSLVLKSTDDDDGDSSDSFDSASPPASFRLADFSFASRNADSTPSSSVVAEKPGAAALSNDTFVIDRSGTSLHSSSLTDIGTNSMVRNKRFQSSLPKQRDITLSGSIGCAANVSDVSVRPFDDSRTSRMPDVDIMPTLLAEIDEVAKSSVLTPDFEQHDVVESAFRSKRALKRQRKAEAEASAGKKWFDLPRTELTDERRRDLEVLNLREVLEKKKRFYRSLGRTGLPKYFQVGTVVDSPYDFYSSRVPRKERKSTIVDELLNDMDMKRKFKARYQQILMEQKSRKSRAAAGKYRVAGKRTKKT</sequence>
<evidence type="ECO:0000313" key="5">
    <source>
        <dbReference type="EMBL" id="VDO79017.1"/>
    </source>
</evidence>